<keyword evidence="3" id="KW-1185">Reference proteome</keyword>
<gene>
    <name evidence="2" type="ORF">H4R20_006674</name>
</gene>
<dbReference type="AlphaFoldDB" id="A0A9W8LPZ4"/>
<accession>A0A9W8LPZ4</accession>
<evidence type="ECO:0000313" key="3">
    <source>
        <dbReference type="Proteomes" id="UP001140094"/>
    </source>
</evidence>
<dbReference type="EMBL" id="JANBUO010003058">
    <property type="protein sequence ID" value="KAJ2793015.1"/>
    <property type="molecule type" value="Genomic_DNA"/>
</dbReference>
<proteinExistence type="predicted"/>
<dbReference type="OrthoDB" id="204405at2759"/>
<feature type="region of interest" description="Disordered" evidence="1">
    <location>
        <begin position="1"/>
        <end position="48"/>
    </location>
</feature>
<evidence type="ECO:0000256" key="1">
    <source>
        <dbReference type="SAM" id="MobiDB-lite"/>
    </source>
</evidence>
<name>A0A9W8LPZ4_9FUNG</name>
<protein>
    <submittedName>
        <fullName evidence="2">Uncharacterized protein</fullName>
    </submittedName>
</protein>
<dbReference type="Proteomes" id="UP001140094">
    <property type="component" value="Unassembled WGS sequence"/>
</dbReference>
<evidence type="ECO:0000313" key="2">
    <source>
        <dbReference type="EMBL" id="KAJ2793015.1"/>
    </source>
</evidence>
<reference evidence="2" key="1">
    <citation type="submission" date="2022-07" db="EMBL/GenBank/DDBJ databases">
        <title>Phylogenomic reconstructions and comparative analyses of Kickxellomycotina fungi.</title>
        <authorList>
            <person name="Reynolds N.K."/>
            <person name="Stajich J.E."/>
            <person name="Barry K."/>
            <person name="Grigoriev I.V."/>
            <person name="Crous P."/>
            <person name="Smith M.E."/>
        </authorList>
    </citation>
    <scope>NUCLEOTIDE SEQUENCE</scope>
    <source>
        <strain evidence="2">NRRL 1565</strain>
    </source>
</reference>
<comment type="caution">
    <text evidence="2">The sequence shown here is derived from an EMBL/GenBank/DDBJ whole genome shotgun (WGS) entry which is preliminary data.</text>
</comment>
<feature type="non-terminal residue" evidence="2">
    <location>
        <position position="111"/>
    </location>
</feature>
<feature type="compositionally biased region" description="Polar residues" evidence="1">
    <location>
        <begin position="1"/>
        <end position="15"/>
    </location>
</feature>
<sequence>MSDSHTSKQPSLPEQQHTKYRKLNGAQGEEAKEMPSSRQSAQPPSIYRENCDLYPKALRDAINECSDGAVQIRRDPAIVEEAERCYQLNTRIQHQHAVDNPELVLSLYPAA</sequence>
<organism evidence="2 3">
    <name type="scientific">Coemansia guatemalensis</name>
    <dbReference type="NCBI Taxonomy" id="2761395"/>
    <lineage>
        <taxon>Eukaryota</taxon>
        <taxon>Fungi</taxon>
        <taxon>Fungi incertae sedis</taxon>
        <taxon>Zoopagomycota</taxon>
        <taxon>Kickxellomycotina</taxon>
        <taxon>Kickxellomycetes</taxon>
        <taxon>Kickxellales</taxon>
        <taxon>Kickxellaceae</taxon>
        <taxon>Coemansia</taxon>
    </lineage>
</organism>